<proteinExistence type="predicted"/>
<dbReference type="InterPro" id="IPR005158">
    <property type="entry name" value="BTAD"/>
</dbReference>
<dbReference type="AlphaFoldDB" id="A0A1H6F0P4"/>
<dbReference type="GO" id="GO:0006355">
    <property type="term" value="P:regulation of DNA-templated transcription"/>
    <property type="evidence" value="ECO:0007669"/>
    <property type="project" value="TreeGrafter"/>
</dbReference>
<dbReference type="Proteomes" id="UP000236732">
    <property type="component" value="Unassembled WGS sequence"/>
</dbReference>
<accession>A0A1H6F0P4</accession>
<reference evidence="4 5" key="1">
    <citation type="submission" date="2016-10" db="EMBL/GenBank/DDBJ databases">
        <authorList>
            <person name="de Groot N.N."/>
        </authorList>
    </citation>
    <scope>NUCLEOTIDE SEQUENCE [LARGE SCALE GENOMIC DNA]</scope>
    <source>
        <strain evidence="4 5">CGMCC 4.7037</strain>
    </source>
</reference>
<dbReference type="RefSeq" id="WP_200825002.1">
    <property type="nucleotide sequence ID" value="NZ_FNVT01000042.1"/>
</dbReference>
<protein>
    <submittedName>
        <fullName evidence="4">Transcriptional activator domain-containing protein</fullName>
    </submittedName>
</protein>
<organism evidence="4 5">
    <name type="scientific">Nonomuraea solani</name>
    <dbReference type="NCBI Taxonomy" id="1144553"/>
    <lineage>
        <taxon>Bacteria</taxon>
        <taxon>Bacillati</taxon>
        <taxon>Actinomycetota</taxon>
        <taxon>Actinomycetes</taxon>
        <taxon>Streptosporangiales</taxon>
        <taxon>Streptosporangiaceae</taxon>
        <taxon>Nonomuraea</taxon>
    </lineage>
</organism>
<evidence type="ECO:0000313" key="5">
    <source>
        <dbReference type="Proteomes" id="UP000236732"/>
    </source>
</evidence>
<gene>
    <name evidence="4" type="ORF">SAMN05444920_14228</name>
</gene>
<dbReference type="SUPFAM" id="SSF48452">
    <property type="entry name" value="TPR-like"/>
    <property type="match status" value="1"/>
</dbReference>
<evidence type="ECO:0000256" key="2">
    <source>
        <dbReference type="ARBA" id="ARBA00023163"/>
    </source>
</evidence>
<dbReference type="GO" id="GO:0003677">
    <property type="term" value="F:DNA binding"/>
    <property type="evidence" value="ECO:0007669"/>
    <property type="project" value="TreeGrafter"/>
</dbReference>
<dbReference type="PANTHER" id="PTHR35807:SF1">
    <property type="entry name" value="TRANSCRIPTIONAL REGULATOR REDD"/>
    <property type="match status" value="1"/>
</dbReference>
<feature type="domain" description="Bacterial transcriptional activator" evidence="3">
    <location>
        <begin position="57"/>
        <end position="106"/>
    </location>
</feature>
<keyword evidence="1" id="KW-0805">Transcription regulation</keyword>
<dbReference type="EMBL" id="FNVT01000042">
    <property type="protein sequence ID" value="SEH03710.1"/>
    <property type="molecule type" value="Genomic_DNA"/>
</dbReference>
<dbReference type="PANTHER" id="PTHR35807">
    <property type="entry name" value="TRANSCRIPTIONAL REGULATOR REDD-RELATED"/>
    <property type="match status" value="1"/>
</dbReference>
<dbReference type="InterPro" id="IPR011990">
    <property type="entry name" value="TPR-like_helical_dom_sf"/>
</dbReference>
<sequence length="143" mass="15089">MRMELPGPVRACADDGTPIEVGGVMVRALPARLALGEAEVVERAADGYRLHVRAEDVDACRFEEKAKRGGRELAAGDVRPAASLPDEALALWRGDALAGLPESSRLVTVVGPGGVGKTRLAVEAVSRHRSISEAGPGWSSWPR</sequence>
<evidence type="ECO:0000259" key="3">
    <source>
        <dbReference type="Pfam" id="PF03704"/>
    </source>
</evidence>
<dbReference type="Pfam" id="PF03704">
    <property type="entry name" value="BTAD"/>
    <property type="match status" value="1"/>
</dbReference>
<dbReference type="InterPro" id="IPR051677">
    <property type="entry name" value="AfsR-DnrI-RedD_regulator"/>
</dbReference>
<name>A0A1H6F0P4_9ACTN</name>
<keyword evidence="2" id="KW-0804">Transcription</keyword>
<evidence type="ECO:0000313" key="4">
    <source>
        <dbReference type="EMBL" id="SEH03710.1"/>
    </source>
</evidence>
<evidence type="ECO:0000256" key="1">
    <source>
        <dbReference type="ARBA" id="ARBA00023015"/>
    </source>
</evidence>
<keyword evidence="5" id="KW-1185">Reference proteome</keyword>
<dbReference type="Gene3D" id="1.25.40.10">
    <property type="entry name" value="Tetratricopeptide repeat domain"/>
    <property type="match status" value="1"/>
</dbReference>